<gene>
    <name evidence="2" type="ORF">WJX72_010107</name>
</gene>
<evidence type="ECO:0000256" key="1">
    <source>
        <dbReference type="SAM" id="Phobius"/>
    </source>
</evidence>
<protein>
    <submittedName>
        <fullName evidence="2">Uncharacterized protein</fullName>
    </submittedName>
</protein>
<dbReference type="Proteomes" id="UP001489004">
    <property type="component" value="Unassembled WGS sequence"/>
</dbReference>
<evidence type="ECO:0000313" key="3">
    <source>
        <dbReference type="Proteomes" id="UP001489004"/>
    </source>
</evidence>
<feature type="transmembrane region" description="Helical" evidence="1">
    <location>
        <begin position="5"/>
        <end position="24"/>
    </location>
</feature>
<dbReference type="EMBL" id="JALJOR010000001">
    <property type="protein sequence ID" value="KAK9830168.1"/>
    <property type="molecule type" value="Genomic_DNA"/>
</dbReference>
<sequence>MQNQVYVFVLVIVAESLSIMLQGISCPATSMHQYAHPPSTSGHLLDFTSMNAAEIGGLAVLLFTLVQPADWADASNGIPEAALDLGRVLLTHDTEVHADMLRLMANMEGGAMPDELFQYLLFTSNSCSLVADGLQLSENVAAEFATCKCLEAAMDMFKVATRLAGLSGMGMPYDLGSGAHRLVVGLLQNARKRDHSFLEPSNVLPKAAGWVSEAMQKSLLRGIGCDLWQSFMKRWCEFFGLCALHLHMEGVNPSSRQAMLRYMEPLGTGCASSSERATLLAKRSAKECVLQQVTLSACLT</sequence>
<organism evidence="2 3">
    <name type="scientific">[Myrmecia] bisecta</name>
    <dbReference type="NCBI Taxonomy" id="41462"/>
    <lineage>
        <taxon>Eukaryota</taxon>
        <taxon>Viridiplantae</taxon>
        <taxon>Chlorophyta</taxon>
        <taxon>core chlorophytes</taxon>
        <taxon>Trebouxiophyceae</taxon>
        <taxon>Trebouxiales</taxon>
        <taxon>Trebouxiaceae</taxon>
        <taxon>Myrmecia</taxon>
    </lineage>
</organism>
<comment type="caution">
    <text evidence="2">The sequence shown here is derived from an EMBL/GenBank/DDBJ whole genome shotgun (WGS) entry which is preliminary data.</text>
</comment>
<reference evidence="2 3" key="1">
    <citation type="journal article" date="2024" name="Nat. Commun.">
        <title>Phylogenomics reveals the evolutionary origins of lichenization in chlorophyte algae.</title>
        <authorList>
            <person name="Puginier C."/>
            <person name="Libourel C."/>
            <person name="Otte J."/>
            <person name="Skaloud P."/>
            <person name="Haon M."/>
            <person name="Grisel S."/>
            <person name="Petersen M."/>
            <person name="Berrin J.G."/>
            <person name="Delaux P.M."/>
            <person name="Dal Grande F."/>
            <person name="Keller J."/>
        </authorList>
    </citation>
    <scope>NUCLEOTIDE SEQUENCE [LARGE SCALE GENOMIC DNA]</scope>
    <source>
        <strain evidence="2 3">SAG 2043</strain>
    </source>
</reference>
<dbReference type="AlphaFoldDB" id="A0AAW1R9B7"/>
<name>A0AAW1R9B7_9CHLO</name>
<evidence type="ECO:0000313" key="2">
    <source>
        <dbReference type="EMBL" id="KAK9830168.1"/>
    </source>
</evidence>
<keyword evidence="1" id="KW-0812">Transmembrane</keyword>
<keyword evidence="1" id="KW-1133">Transmembrane helix</keyword>
<proteinExistence type="predicted"/>
<accession>A0AAW1R9B7</accession>
<keyword evidence="1" id="KW-0472">Membrane</keyword>
<keyword evidence="3" id="KW-1185">Reference proteome</keyword>